<dbReference type="GO" id="GO:0008270">
    <property type="term" value="F:zinc ion binding"/>
    <property type="evidence" value="ECO:0007669"/>
    <property type="project" value="UniProtKB-KW"/>
</dbReference>
<reference evidence="4" key="2">
    <citation type="submission" date="2021-09" db="EMBL/GenBank/DDBJ databases">
        <authorList>
            <person name="Jia N."/>
            <person name="Wang J."/>
            <person name="Shi W."/>
            <person name="Du L."/>
            <person name="Sun Y."/>
            <person name="Zhan W."/>
            <person name="Jiang J."/>
            <person name="Wang Q."/>
            <person name="Zhang B."/>
            <person name="Ji P."/>
            <person name="Sakyi L.B."/>
            <person name="Cui X."/>
            <person name="Yuan T."/>
            <person name="Jiang B."/>
            <person name="Yang W."/>
            <person name="Lam T.T.-Y."/>
            <person name="Chang Q."/>
            <person name="Ding S."/>
            <person name="Wang X."/>
            <person name="Zhu J."/>
            <person name="Ruan X."/>
            <person name="Zhao L."/>
            <person name="Wei J."/>
            <person name="Que T."/>
            <person name="Du C."/>
            <person name="Cheng J."/>
            <person name="Dai P."/>
            <person name="Han X."/>
            <person name="Huang E."/>
            <person name="Gao Y."/>
            <person name="Liu J."/>
            <person name="Shao H."/>
            <person name="Ye R."/>
            <person name="Li L."/>
            <person name="Wei W."/>
            <person name="Wang X."/>
            <person name="Wang C."/>
            <person name="Huo Q."/>
            <person name="Li W."/>
            <person name="Guo W."/>
            <person name="Chen H."/>
            <person name="Chen S."/>
            <person name="Zhou L."/>
            <person name="Zhou L."/>
            <person name="Ni X."/>
            <person name="Tian J."/>
            <person name="Zhou Y."/>
            <person name="Sheng Y."/>
            <person name="Liu T."/>
            <person name="Pan Y."/>
            <person name="Xia L."/>
            <person name="Li J."/>
            <person name="Zhao F."/>
            <person name="Cao W."/>
        </authorList>
    </citation>
    <scope>NUCLEOTIDE SEQUENCE</scope>
    <source>
        <strain evidence="4">Rsan-2018</strain>
        <tissue evidence="4">Larvae</tissue>
    </source>
</reference>
<keyword evidence="1" id="KW-0479">Metal-binding</keyword>
<dbReference type="GO" id="GO:0003676">
    <property type="term" value="F:nucleic acid binding"/>
    <property type="evidence" value="ECO:0007669"/>
    <property type="project" value="InterPro"/>
</dbReference>
<evidence type="ECO:0000256" key="2">
    <source>
        <dbReference type="SAM" id="MobiDB-lite"/>
    </source>
</evidence>
<dbReference type="PROSITE" id="PS50158">
    <property type="entry name" value="ZF_CCHC"/>
    <property type="match status" value="1"/>
</dbReference>
<dbReference type="InterPro" id="IPR001878">
    <property type="entry name" value="Znf_CCHC"/>
</dbReference>
<organism evidence="4 5">
    <name type="scientific">Rhipicephalus sanguineus</name>
    <name type="common">Brown dog tick</name>
    <name type="synonym">Ixodes sanguineus</name>
    <dbReference type="NCBI Taxonomy" id="34632"/>
    <lineage>
        <taxon>Eukaryota</taxon>
        <taxon>Metazoa</taxon>
        <taxon>Ecdysozoa</taxon>
        <taxon>Arthropoda</taxon>
        <taxon>Chelicerata</taxon>
        <taxon>Arachnida</taxon>
        <taxon>Acari</taxon>
        <taxon>Parasitiformes</taxon>
        <taxon>Ixodida</taxon>
        <taxon>Ixodoidea</taxon>
        <taxon>Ixodidae</taxon>
        <taxon>Rhipicephalinae</taxon>
        <taxon>Rhipicephalus</taxon>
        <taxon>Rhipicephalus</taxon>
    </lineage>
</organism>
<keyword evidence="1" id="KW-0862">Zinc</keyword>
<dbReference type="AlphaFoldDB" id="A0A9D4SZP2"/>
<accession>A0A9D4SZP2</accession>
<dbReference type="Proteomes" id="UP000821837">
    <property type="component" value="Chromosome 3"/>
</dbReference>
<evidence type="ECO:0000313" key="5">
    <source>
        <dbReference type="Proteomes" id="UP000821837"/>
    </source>
</evidence>
<feature type="compositionally biased region" description="Polar residues" evidence="2">
    <location>
        <begin position="145"/>
        <end position="162"/>
    </location>
</feature>
<feature type="compositionally biased region" description="Polar residues" evidence="2">
    <location>
        <begin position="442"/>
        <end position="459"/>
    </location>
</feature>
<feature type="compositionally biased region" description="Basic and acidic residues" evidence="2">
    <location>
        <begin position="482"/>
        <end position="497"/>
    </location>
</feature>
<evidence type="ECO:0000259" key="3">
    <source>
        <dbReference type="PROSITE" id="PS50158"/>
    </source>
</evidence>
<name>A0A9D4SZP2_RHISA</name>
<reference evidence="4" key="1">
    <citation type="journal article" date="2020" name="Cell">
        <title>Large-Scale Comparative Analyses of Tick Genomes Elucidate Their Genetic Diversity and Vector Capacities.</title>
        <authorList>
            <consortium name="Tick Genome and Microbiome Consortium (TIGMIC)"/>
            <person name="Jia N."/>
            <person name="Wang J."/>
            <person name="Shi W."/>
            <person name="Du L."/>
            <person name="Sun Y."/>
            <person name="Zhan W."/>
            <person name="Jiang J.F."/>
            <person name="Wang Q."/>
            <person name="Zhang B."/>
            <person name="Ji P."/>
            <person name="Bell-Sakyi L."/>
            <person name="Cui X.M."/>
            <person name="Yuan T.T."/>
            <person name="Jiang B.G."/>
            <person name="Yang W.F."/>
            <person name="Lam T.T."/>
            <person name="Chang Q.C."/>
            <person name="Ding S.J."/>
            <person name="Wang X.J."/>
            <person name="Zhu J.G."/>
            <person name="Ruan X.D."/>
            <person name="Zhao L."/>
            <person name="Wei J.T."/>
            <person name="Ye R.Z."/>
            <person name="Que T.C."/>
            <person name="Du C.H."/>
            <person name="Zhou Y.H."/>
            <person name="Cheng J.X."/>
            <person name="Dai P.F."/>
            <person name="Guo W.B."/>
            <person name="Han X.H."/>
            <person name="Huang E.J."/>
            <person name="Li L.F."/>
            <person name="Wei W."/>
            <person name="Gao Y.C."/>
            <person name="Liu J.Z."/>
            <person name="Shao H.Z."/>
            <person name="Wang X."/>
            <person name="Wang C.C."/>
            <person name="Yang T.C."/>
            <person name="Huo Q.B."/>
            <person name="Li W."/>
            <person name="Chen H.Y."/>
            <person name="Chen S.E."/>
            <person name="Zhou L.G."/>
            <person name="Ni X.B."/>
            <person name="Tian J.H."/>
            <person name="Sheng Y."/>
            <person name="Liu T."/>
            <person name="Pan Y.S."/>
            <person name="Xia L.Y."/>
            <person name="Li J."/>
            <person name="Zhao F."/>
            <person name="Cao W.C."/>
        </authorList>
    </citation>
    <scope>NUCLEOTIDE SEQUENCE</scope>
    <source>
        <strain evidence="4">Rsan-2018</strain>
    </source>
</reference>
<feature type="region of interest" description="Disordered" evidence="2">
    <location>
        <begin position="144"/>
        <end position="181"/>
    </location>
</feature>
<protein>
    <recommendedName>
        <fullName evidence="3">CCHC-type domain-containing protein</fullName>
    </recommendedName>
</protein>
<feature type="region of interest" description="Disordered" evidence="2">
    <location>
        <begin position="374"/>
        <end position="393"/>
    </location>
</feature>
<feature type="domain" description="CCHC-type" evidence="3">
    <location>
        <begin position="352"/>
        <end position="367"/>
    </location>
</feature>
<dbReference type="EMBL" id="JABSTV010001249">
    <property type="protein sequence ID" value="KAH7961363.1"/>
    <property type="molecule type" value="Genomic_DNA"/>
</dbReference>
<feature type="region of interest" description="Disordered" evidence="2">
    <location>
        <begin position="420"/>
        <end position="523"/>
    </location>
</feature>
<evidence type="ECO:0000256" key="1">
    <source>
        <dbReference type="PROSITE-ProRule" id="PRU00047"/>
    </source>
</evidence>
<gene>
    <name evidence="4" type="ORF">HPB52_008281</name>
</gene>
<feature type="compositionally biased region" description="Basic and acidic residues" evidence="2">
    <location>
        <begin position="513"/>
        <end position="523"/>
    </location>
</feature>
<comment type="caution">
    <text evidence="4">The sequence shown here is derived from an EMBL/GenBank/DDBJ whole genome shotgun (WGS) entry which is preliminary data.</text>
</comment>
<keyword evidence="5" id="KW-1185">Reference proteome</keyword>
<sequence length="523" mass="58272">MSCLHAVACHRLRRRGLREHSASSRGVRTHITCAPHFFEFSTVSRIRDDFFCAVTFLSTHPVAFPEKDGPWEPFSPGRRCVDESSVPLGLPGGRTRRGGARRGLASLCLTMAYAVEGNDLDPSEFNDGSWTLALDMQKKYRRRTGTVSSPINGETTLTSESVPTPRRQARPPPTVRRRPMPRLPEDDYKVVLRPNGAINLTDVGPAIIVEAICIAASIDFRLALKEYQVRIHPIKNTITVNTPDRLRAEAYRKITQLQHERNALSIPVATYVPTPDNSVKGVIYKAHSYEDDQAIYEEVSGRNPDLPVVSARRLGQTNDCVITFAGDKLPKYVRYLALTFEVFPFRERLEACFNCRKLGHRTDVCPKPRPQVPRCRRCGEEHTPPPEGEKPTCPPSCVVCGGHQTGSRNCKYRFITKKQPGKPVAADNAKGQEIDKPAPDSIPSQQGTTTKNKTAATWESRSKENNGGESRSRSESFPPLRGRSESRDRSENNDNHDAQPGSSTRRRGANKITQRELSAHGTS</sequence>
<dbReference type="SUPFAM" id="SSF57756">
    <property type="entry name" value="Retrovirus zinc finger-like domains"/>
    <property type="match status" value="1"/>
</dbReference>
<dbReference type="InterPro" id="IPR036875">
    <property type="entry name" value="Znf_CCHC_sf"/>
</dbReference>
<proteinExistence type="predicted"/>
<feature type="compositionally biased region" description="Basic and acidic residues" evidence="2">
    <location>
        <begin position="460"/>
        <end position="474"/>
    </location>
</feature>
<evidence type="ECO:0000313" key="4">
    <source>
        <dbReference type="EMBL" id="KAH7961363.1"/>
    </source>
</evidence>
<feature type="compositionally biased region" description="Basic and acidic residues" evidence="2">
    <location>
        <begin position="377"/>
        <end position="390"/>
    </location>
</feature>
<keyword evidence="1" id="KW-0863">Zinc-finger</keyword>